<protein>
    <submittedName>
        <fullName evidence="3">Uncharacterized protein</fullName>
    </submittedName>
</protein>
<evidence type="ECO:0000313" key="3">
    <source>
        <dbReference type="EMBL" id="CAJ1942552.1"/>
    </source>
</evidence>
<keyword evidence="2" id="KW-1133">Transmembrane helix</keyword>
<feature type="transmembrane region" description="Helical" evidence="2">
    <location>
        <begin position="271"/>
        <end position="291"/>
    </location>
</feature>
<proteinExistence type="predicted"/>
<dbReference type="Proteomes" id="UP001295423">
    <property type="component" value="Unassembled WGS sequence"/>
</dbReference>
<organism evidence="3 4">
    <name type="scientific">Cylindrotheca closterium</name>
    <dbReference type="NCBI Taxonomy" id="2856"/>
    <lineage>
        <taxon>Eukaryota</taxon>
        <taxon>Sar</taxon>
        <taxon>Stramenopiles</taxon>
        <taxon>Ochrophyta</taxon>
        <taxon>Bacillariophyta</taxon>
        <taxon>Bacillariophyceae</taxon>
        <taxon>Bacillariophycidae</taxon>
        <taxon>Bacillariales</taxon>
        <taxon>Bacillariaceae</taxon>
        <taxon>Cylindrotheca</taxon>
    </lineage>
</organism>
<feature type="compositionally biased region" description="Basic and acidic residues" evidence="1">
    <location>
        <begin position="625"/>
        <end position="635"/>
    </location>
</feature>
<feature type="transmembrane region" description="Helical" evidence="2">
    <location>
        <begin position="207"/>
        <end position="227"/>
    </location>
</feature>
<feature type="compositionally biased region" description="Acidic residues" evidence="1">
    <location>
        <begin position="636"/>
        <end position="647"/>
    </location>
</feature>
<dbReference type="AlphaFoldDB" id="A0AAD2FLR7"/>
<evidence type="ECO:0000313" key="4">
    <source>
        <dbReference type="Proteomes" id="UP001295423"/>
    </source>
</evidence>
<sequence length="647" mass="72618">MNSYRLIGPTTVHLEQEFYQLVAMLFLTLSSLRGLHQEVYWGIMPGDFRYVFLVGLWLGRNILIRWICTSDQSTHKSPSLKGVIAHWLCSLFVGGQYFNRPSPEAVAKQLGTHHVDNGRIELMTVSDFLFPSILYTWHTIKVRIVFPFLEARDSFLNRLPNRIRRILWIKPSDKTASDSKRGIHRSASTRLKLSRLYAQYRKRWGRYVPPAQILPILLFVLLVYHYFFSLPQPPQDNGIHALTMNTRATNVLLSGMDSLPYGGYKKLGKPSWALVLLLMSIIGTSATILLYGRVFLPIGDLAEGGNVLKAIRNEFKPNHQQHQTGHGSGKSKSKNQKEIPEPVTWPENYVSVATENRFRLLSKSISIRIIENLVVCALFPRTHLISRFTGNCPKGMPMSQLARVLYPAGVVAALRSDSEAQSHFVFVNTERGAMIATVLSVILITLSSLLTQGATLNRAYFATMGYLAGGWTIVSQSHPAARGKSKPLPWDSRKQYKKGDLISQQFPGIGTQTLYMATTDQPEGKPFDLSLRVVHDTFRNEHCHPANSDLIKFLVQIQLNMIVGLMVMIVCYHIVGVDCGSLRWILLGNLTAAYGTISSTRTSGLSEIQNLAQEISGPPDDERSEQESESYHDKNDEDDGDDSSGEN</sequence>
<keyword evidence="2" id="KW-0812">Transmembrane</keyword>
<feature type="region of interest" description="Disordered" evidence="1">
    <location>
        <begin position="318"/>
        <end position="340"/>
    </location>
</feature>
<gene>
    <name evidence="3" type="ORF">CYCCA115_LOCUS8004</name>
</gene>
<feature type="transmembrane region" description="Helical" evidence="2">
    <location>
        <begin position="432"/>
        <end position="450"/>
    </location>
</feature>
<accession>A0AAD2FLR7</accession>
<evidence type="ECO:0000256" key="2">
    <source>
        <dbReference type="SAM" id="Phobius"/>
    </source>
</evidence>
<keyword evidence="2" id="KW-0472">Membrane</keyword>
<feature type="region of interest" description="Disordered" evidence="1">
    <location>
        <begin position="612"/>
        <end position="647"/>
    </location>
</feature>
<keyword evidence="4" id="KW-1185">Reference proteome</keyword>
<dbReference type="EMBL" id="CAKOGP040001112">
    <property type="protein sequence ID" value="CAJ1942552.1"/>
    <property type="molecule type" value="Genomic_DNA"/>
</dbReference>
<evidence type="ECO:0000256" key="1">
    <source>
        <dbReference type="SAM" id="MobiDB-lite"/>
    </source>
</evidence>
<feature type="transmembrane region" description="Helical" evidence="2">
    <location>
        <begin position="557"/>
        <end position="575"/>
    </location>
</feature>
<name>A0AAD2FLR7_9STRA</name>
<comment type="caution">
    <text evidence="3">The sequence shown here is derived from an EMBL/GenBank/DDBJ whole genome shotgun (WGS) entry which is preliminary data.</text>
</comment>
<reference evidence="3" key="1">
    <citation type="submission" date="2023-08" db="EMBL/GenBank/DDBJ databases">
        <authorList>
            <person name="Audoor S."/>
            <person name="Bilcke G."/>
        </authorList>
    </citation>
    <scope>NUCLEOTIDE SEQUENCE</scope>
</reference>